<gene>
    <name evidence="1" type="ORF">BN55_06930</name>
</gene>
<accession>I7IVE2</accession>
<reference evidence="1 2" key="1">
    <citation type="submission" date="2012-06" db="EMBL/GenBank/DDBJ databases">
        <title>Draft Genome Sequence of Lactobacillus hominis Strain CRBIP 24.179T, isolated from human intestine.</title>
        <authorList>
            <person name="Cousin S."/>
            <person name="Ma L."/>
            <person name="Bizet C."/>
            <person name="Loux V."/>
            <person name="Bouchier C."/>
            <person name="Clermont D."/>
            <person name="Creno S."/>
        </authorList>
    </citation>
    <scope>NUCLEOTIDE SEQUENCE [LARGE SCALE GENOMIC DNA]</scope>
    <source>
        <strain evidence="2">CRBIP 24.179T</strain>
    </source>
</reference>
<dbReference type="EMBL" id="CAKE01000002">
    <property type="protein sequence ID" value="CCI81288.1"/>
    <property type="molecule type" value="Genomic_DNA"/>
</dbReference>
<proteinExistence type="predicted"/>
<organism evidence="1 2">
    <name type="scientific">Lactobacillus hominis DSM 23910 = CRBIP 24.179</name>
    <dbReference type="NCBI Taxonomy" id="1423758"/>
    <lineage>
        <taxon>Bacteria</taxon>
        <taxon>Bacillati</taxon>
        <taxon>Bacillota</taxon>
        <taxon>Bacilli</taxon>
        <taxon>Lactobacillales</taxon>
        <taxon>Lactobacillaceae</taxon>
        <taxon>Lactobacillus</taxon>
    </lineage>
</organism>
<dbReference type="OrthoDB" id="1655118at2"/>
<keyword evidence="2" id="KW-1185">Reference proteome</keyword>
<dbReference type="Proteomes" id="UP000009320">
    <property type="component" value="Unassembled WGS sequence"/>
</dbReference>
<evidence type="ECO:0000313" key="2">
    <source>
        <dbReference type="Proteomes" id="UP000009320"/>
    </source>
</evidence>
<name>I7IVE2_9LACO</name>
<comment type="caution">
    <text evidence="1">The sequence shown here is derived from an EMBL/GenBank/DDBJ whole genome shotgun (WGS) entry which is preliminary data.</text>
</comment>
<evidence type="ECO:0000313" key="1">
    <source>
        <dbReference type="EMBL" id="CCI81288.1"/>
    </source>
</evidence>
<protein>
    <submittedName>
        <fullName evidence="1">Uncharacterized protein</fullName>
    </submittedName>
</protein>
<dbReference type="eggNOG" id="COG3391">
    <property type="taxonomic scope" value="Bacteria"/>
</dbReference>
<dbReference type="SUPFAM" id="SSF75011">
    <property type="entry name" value="3-carboxy-cis,cis-mucoante lactonizing enzyme"/>
    <property type="match status" value="1"/>
</dbReference>
<dbReference type="STRING" id="1423758.FC41_GL001280"/>
<dbReference type="AlphaFoldDB" id="I7IVE2"/>
<sequence>MIILALCVIFFMLWTNYKKKEVPHHSSIKSQPALVDNTSTRPASYSTKDFKSVLFETYPDVYKNLNFKQKPTFYVIPGLIQSAAIKYTSPNQGQPGIAYDMDPQGLAIIHHKYLIISAYSKSKTFDSVLWMLDFKTGRFIKTIALNNIDHVGGITYDDDHDRLWVATINQYQRAQVQSLSLKELEKYNIKKQKRPIKFKHGTNLAAPLRTSYLTYHKSKIYVGYFDKIHGGQLFGYRLNKKGLFKKDKYENDLAIPEENWSTYSQIQGISFDRNDILLSESYGDFNSQLLVFRNKLNKPNYNLDLNQADKTIILPPYLEQIIGKDGEIYLLFESATALYRQNPNLVHMDRVIKLKVKYKDGIISEK</sequence>